<sequence length="332" mass="34585">MTREPATVSELYSAFSLEHVLRPVVVSFPTVPKILGVSPHGIVSAVGILIGLWLLGRVMARRRLPREAAELAAIWAVLVGIVGARLDYVISHPSSFSSPVAALELWNGGLALFGGLLAGSAAAVLVLIHKGVSALRIFDAAAVPMATAIAIGRIGDILLGDHLGRPVSGPWGLGFRIEPGSVLAPGFIPSPAEAPTAGESCADVGRFYAGCTYHMSAAYDLIAAALIAGALVLLTRRALHAPGLQITAFAYLYAGQRLALDTVRGIDERILFGLSGTQLLSIGIVLAAIIAFGLIARTARTKTRSDKAPAESDSTPRRRLEAESVAGDHGGR</sequence>
<feature type="compositionally biased region" description="Basic and acidic residues" evidence="7">
    <location>
        <begin position="303"/>
        <end position="322"/>
    </location>
</feature>
<feature type="transmembrane region" description="Helical" evidence="8">
    <location>
        <begin position="106"/>
        <end position="128"/>
    </location>
</feature>
<evidence type="ECO:0008006" key="11">
    <source>
        <dbReference type="Google" id="ProtNLM"/>
    </source>
</evidence>
<feature type="transmembrane region" description="Helical" evidence="8">
    <location>
        <begin position="37"/>
        <end position="56"/>
    </location>
</feature>
<comment type="similarity">
    <text evidence="1">Belongs to the Lgt family.</text>
</comment>
<dbReference type="Pfam" id="PF01790">
    <property type="entry name" value="LGT"/>
    <property type="match status" value="1"/>
</dbReference>
<evidence type="ECO:0000256" key="3">
    <source>
        <dbReference type="ARBA" id="ARBA00022679"/>
    </source>
</evidence>
<dbReference type="InterPro" id="IPR001640">
    <property type="entry name" value="Lgt"/>
</dbReference>
<evidence type="ECO:0000256" key="8">
    <source>
        <dbReference type="SAM" id="Phobius"/>
    </source>
</evidence>
<keyword evidence="2" id="KW-1003">Cell membrane</keyword>
<evidence type="ECO:0000256" key="6">
    <source>
        <dbReference type="ARBA" id="ARBA00023136"/>
    </source>
</evidence>
<keyword evidence="5 8" id="KW-1133">Transmembrane helix</keyword>
<name>A0A849HDP1_9MICO</name>
<dbReference type="PANTHER" id="PTHR30589:SF0">
    <property type="entry name" value="PHOSPHATIDYLGLYCEROL--PROLIPOPROTEIN DIACYLGLYCERYL TRANSFERASE"/>
    <property type="match status" value="1"/>
</dbReference>
<dbReference type="EMBL" id="JABEPQ010000005">
    <property type="protein sequence ID" value="NNM47846.1"/>
    <property type="molecule type" value="Genomic_DNA"/>
</dbReference>
<keyword evidence="10" id="KW-1185">Reference proteome</keyword>
<reference evidence="9 10" key="1">
    <citation type="submission" date="2020-04" db="EMBL/GenBank/DDBJ databases">
        <title>Knoellia sp. isolate from air conditioner.</title>
        <authorList>
            <person name="Chea S."/>
            <person name="Kim D.-U."/>
        </authorList>
    </citation>
    <scope>NUCLEOTIDE SEQUENCE [LARGE SCALE GENOMIC DNA]</scope>
    <source>
        <strain evidence="9 10">DB2414S</strain>
    </source>
</reference>
<evidence type="ECO:0000256" key="1">
    <source>
        <dbReference type="ARBA" id="ARBA00007150"/>
    </source>
</evidence>
<dbReference type="GO" id="GO:0005886">
    <property type="term" value="C:plasma membrane"/>
    <property type="evidence" value="ECO:0007669"/>
    <property type="project" value="InterPro"/>
</dbReference>
<proteinExistence type="inferred from homology"/>
<feature type="region of interest" description="Disordered" evidence="7">
    <location>
        <begin position="303"/>
        <end position="332"/>
    </location>
</feature>
<evidence type="ECO:0000313" key="10">
    <source>
        <dbReference type="Proteomes" id="UP000588586"/>
    </source>
</evidence>
<dbReference type="GO" id="GO:0008961">
    <property type="term" value="F:phosphatidylglycerol-prolipoprotein diacylglyceryl transferase activity"/>
    <property type="evidence" value="ECO:0007669"/>
    <property type="project" value="InterPro"/>
</dbReference>
<organism evidence="9 10">
    <name type="scientific">Knoellia koreensis</name>
    <dbReference type="NCBI Taxonomy" id="2730921"/>
    <lineage>
        <taxon>Bacteria</taxon>
        <taxon>Bacillati</taxon>
        <taxon>Actinomycetota</taxon>
        <taxon>Actinomycetes</taxon>
        <taxon>Micrococcales</taxon>
        <taxon>Intrasporangiaceae</taxon>
        <taxon>Knoellia</taxon>
    </lineage>
</organism>
<dbReference type="RefSeq" id="WP_171244975.1">
    <property type="nucleotide sequence ID" value="NZ_JABEPQ010000005.1"/>
</dbReference>
<evidence type="ECO:0000256" key="5">
    <source>
        <dbReference type="ARBA" id="ARBA00022989"/>
    </source>
</evidence>
<keyword evidence="6 8" id="KW-0472">Membrane</keyword>
<feature type="transmembrane region" description="Helical" evidence="8">
    <location>
        <begin position="216"/>
        <end position="234"/>
    </location>
</feature>
<evidence type="ECO:0000256" key="4">
    <source>
        <dbReference type="ARBA" id="ARBA00022692"/>
    </source>
</evidence>
<dbReference type="GO" id="GO:0042158">
    <property type="term" value="P:lipoprotein biosynthetic process"/>
    <property type="evidence" value="ECO:0007669"/>
    <property type="project" value="InterPro"/>
</dbReference>
<comment type="caution">
    <text evidence="9">The sequence shown here is derived from an EMBL/GenBank/DDBJ whole genome shotgun (WGS) entry which is preliminary data.</text>
</comment>
<feature type="transmembrane region" description="Helical" evidence="8">
    <location>
        <begin position="68"/>
        <end position="86"/>
    </location>
</feature>
<evidence type="ECO:0000313" key="9">
    <source>
        <dbReference type="EMBL" id="NNM47846.1"/>
    </source>
</evidence>
<protein>
    <recommendedName>
        <fullName evidence="11">Phosphatidylglycerol--prolipoprotein diacylglyceryl transferase</fullName>
    </recommendedName>
</protein>
<evidence type="ECO:0000256" key="2">
    <source>
        <dbReference type="ARBA" id="ARBA00022475"/>
    </source>
</evidence>
<evidence type="ECO:0000256" key="7">
    <source>
        <dbReference type="SAM" id="MobiDB-lite"/>
    </source>
</evidence>
<feature type="transmembrane region" description="Helical" evidence="8">
    <location>
        <begin position="270"/>
        <end position="295"/>
    </location>
</feature>
<dbReference type="AlphaFoldDB" id="A0A849HDP1"/>
<keyword evidence="3" id="KW-0808">Transferase</keyword>
<dbReference type="Proteomes" id="UP000588586">
    <property type="component" value="Unassembled WGS sequence"/>
</dbReference>
<dbReference type="PANTHER" id="PTHR30589">
    <property type="entry name" value="PROLIPOPROTEIN DIACYLGLYCERYL TRANSFERASE"/>
    <property type="match status" value="1"/>
</dbReference>
<keyword evidence="4 8" id="KW-0812">Transmembrane</keyword>
<gene>
    <name evidence="9" type="ORF">HJG52_17815</name>
</gene>
<accession>A0A849HDP1</accession>